<sequence length="231" mass="26324">MAVVAFFCLIAVFFVTVAVLGGRQAKLRSEKLAGLAGELGWSFEPSANRRLPHRYEPFRRFSQGHSQRIFNTLAGTAAAMGEECHAWTGDFLYKTTSRQGKKTTTHTHRFSYLLLELPISPAPEMAVRGEGMFDKLAGWFGMDDIDFESAEFSDRFHVTGSDKRFTYDLMHPRMMEFLLDGSPPDISLSGRYCLLTRRNGLWEPEAFRATLAWAERFCQLWPEHVLSELRA</sequence>
<evidence type="ECO:0000313" key="2">
    <source>
        <dbReference type="Proteomes" id="UP000315440"/>
    </source>
</evidence>
<dbReference type="AlphaFoldDB" id="A0A5C5ZPQ2"/>
<reference evidence="1 2" key="1">
    <citation type="submission" date="2019-02" db="EMBL/GenBank/DDBJ databases">
        <title>Deep-cultivation of Planctomycetes and their phenomic and genomic characterization uncovers novel biology.</title>
        <authorList>
            <person name="Wiegand S."/>
            <person name="Jogler M."/>
            <person name="Boedeker C."/>
            <person name="Pinto D."/>
            <person name="Vollmers J."/>
            <person name="Rivas-Marin E."/>
            <person name="Kohn T."/>
            <person name="Peeters S.H."/>
            <person name="Heuer A."/>
            <person name="Rast P."/>
            <person name="Oberbeckmann S."/>
            <person name="Bunk B."/>
            <person name="Jeske O."/>
            <person name="Meyerdierks A."/>
            <person name="Storesund J.E."/>
            <person name="Kallscheuer N."/>
            <person name="Luecker S."/>
            <person name="Lage O.M."/>
            <person name="Pohl T."/>
            <person name="Merkel B.J."/>
            <person name="Hornburger P."/>
            <person name="Mueller R.-W."/>
            <person name="Bruemmer F."/>
            <person name="Labrenz M."/>
            <person name="Spormann A.M."/>
            <person name="Op Den Camp H."/>
            <person name="Overmann J."/>
            <person name="Amann R."/>
            <person name="Jetten M.S.M."/>
            <person name="Mascher T."/>
            <person name="Medema M.H."/>
            <person name="Devos D.P."/>
            <person name="Kaster A.-K."/>
            <person name="Ovreas L."/>
            <person name="Rohde M."/>
            <person name="Galperin M.Y."/>
            <person name="Jogler C."/>
        </authorList>
    </citation>
    <scope>NUCLEOTIDE SEQUENCE [LARGE SCALE GENOMIC DNA]</scope>
    <source>
        <strain evidence="1 2">Mal64</strain>
    </source>
</reference>
<proteinExistence type="predicted"/>
<dbReference type="Proteomes" id="UP000315440">
    <property type="component" value="Unassembled WGS sequence"/>
</dbReference>
<dbReference type="EMBL" id="SJPQ01000002">
    <property type="protein sequence ID" value="TWT88887.1"/>
    <property type="molecule type" value="Genomic_DNA"/>
</dbReference>
<dbReference type="RefSeq" id="WP_146400328.1">
    <property type="nucleotide sequence ID" value="NZ_SJPQ01000002.1"/>
</dbReference>
<name>A0A5C5ZPQ2_9BACT</name>
<evidence type="ECO:0000313" key="1">
    <source>
        <dbReference type="EMBL" id="TWT88887.1"/>
    </source>
</evidence>
<evidence type="ECO:0008006" key="3">
    <source>
        <dbReference type="Google" id="ProtNLM"/>
    </source>
</evidence>
<organism evidence="1 2">
    <name type="scientific">Pseudobythopirellula maris</name>
    <dbReference type="NCBI Taxonomy" id="2527991"/>
    <lineage>
        <taxon>Bacteria</taxon>
        <taxon>Pseudomonadati</taxon>
        <taxon>Planctomycetota</taxon>
        <taxon>Planctomycetia</taxon>
        <taxon>Pirellulales</taxon>
        <taxon>Lacipirellulaceae</taxon>
        <taxon>Pseudobythopirellula</taxon>
    </lineage>
</organism>
<gene>
    <name evidence="1" type="ORF">Mal64_23770</name>
</gene>
<dbReference type="OrthoDB" id="3429251at2"/>
<protein>
    <recommendedName>
        <fullName evidence="3">DUF3137 domain-containing protein</fullName>
    </recommendedName>
</protein>
<keyword evidence="2" id="KW-1185">Reference proteome</keyword>
<comment type="caution">
    <text evidence="1">The sequence shown here is derived from an EMBL/GenBank/DDBJ whole genome shotgun (WGS) entry which is preliminary data.</text>
</comment>
<accession>A0A5C5ZPQ2</accession>